<dbReference type="SUPFAM" id="SSF53098">
    <property type="entry name" value="Ribonuclease H-like"/>
    <property type="match status" value="1"/>
</dbReference>
<evidence type="ECO:0000256" key="1">
    <source>
        <dbReference type="ARBA" id="ARBA00022722"/>
    </source>
</evidence>
<gene>
    <name evidence="5" type="ORF">F966_01984</name>
</gene>
<dbReference type="Gene3D" id="3.30.420.10">
    <property type="entry name" value="Ribonuclease H-like superfamily/Ribonuclease H"/>
    <property type="match status" value="1"/>
</dbReference>
<dbReference type="InterPro" id="IPR013520">
    <property type="entry name" value="Ribonucl_H"/>
</dbReference>
<name>N8XPE7_9GAMM</name>
<dbReference type="eggNOG" id="COG0847">
    <property type="taxonomic scope" value="Bacteria"/>
</dbReference>
<keyword evidence="2" id="KW-0378">Hydrolase</keyword>
<sequence>MYPNQGLIFDTETHKLHGDIIEAGALDFTFENGELKIGYEHDLGRFKPSESIGLGAMAVHHIFDEDLKDCKPFTDFEIPKKLNTRFLIGHNIDYDVQAMNRTGFDFNAQLFQPFEAICTLAMARRLWPQLESHSLTALAYHVSENKRQTRICLKEAHSAINDCYTTFEILKAIVETAGLKDMEDLAAFSFNSRTPTHIFYGEYKGYAISDLPDQALDDLIEKSDGFLLSSLRTESFRRSELPF</sequence>
<dbReference type="InterPro" id="IPR036397">
    <property type="entry name" value="RNaseH_sf"/>
</dbReference>
<evidence type="ECO:0000313" key="6">
    <source>
        <dbReference type="Proteomes" id="UP000013209"/>
    </source>
</evidence>
<dbReference type="SMART" id="SM00479">
    <property type="entry name" value="EXOIII"/>
    <property type="match status" value="1"/>
</dbReference>
<dbReference type="PATRIC" id="fig|1144672.3.peg.1891"/>
<feature type="domain" description="Exonuclease" evidence="4">
    <location>
        <begin position="5"/>
        <end position="179"/>
    </location>
</feature>
<comment type="caution">
    <text evidence="5">The sequence shown here is derived from an EMBL/GenBank/DDBJ whole genome shotgun (WGS) entry which is preliminary data.</text>
</comment>
<dbReference type="PANTHER" id="PTHR30231:SF4">
    <property type="entry name" value="PROTEIN NEN2"/>
    <property type="match status" value="1"/>
</dbReference>
<evidence type="ECO:0000259" key="4">
    <source>
        <dbReference type="SMART" id="SM00479"/>
    </source>
</evidence>
<dbReference type="CDD" id="cd06127">
    <property type="entry name" value="DEDDh"/>
    <property type="match status" value="1"/>
</dbReference>
<dbReference type="GO" id="GO:0006259">
    <property type="term" value="P:DNA metabolic process"/>
    <property type="evidence" value="ECO:0007669"/>
    <property type="project" value="UniProtKB-ARBA"/>
</dbReference>
<dbReference type="AlphaFoldDB" id="N8XPE7"/>
<dbReference type="GO" id="GO:0008408">
    <property type="term" value="F:3'-5' exonuclease activity"/>
    <property type="evidence" value="ECO:0007669"/>
    <property type="project" value="TreeGrafter"/>
</dbReference>
<evidence type="ECO:0000256" key="3">
    <source>
        <dbReference type="ARBA" id="ARBA00022839"/>
    </source>
</evidence>
<organism evidence="5 6">
    <name type="scientific">Acinetobacter higginsii</name>
    <dbReference type="NCBI Taxonomy" id="70347"/>
    <lineage>
        <taxon>Bacteria</taxon>
        <taxon>Pseudomonadati</taxon>
        <taxon>Pseudomonadota</taxon>
        <taxon>Gammaproteobacteria</taxon>
        <taxon>Moraxellales</taxon>
        <taxon>Moraxellaceae</taxon>
        <taxon>Acinetobacter</taxon>
    </lineage>
</organism>
<dbReference type="EMBL" id="APPH01000009">
    <property type="protein sequence ID" value="ENV09328.1"/>
    <property type="molecule type" value="Genomic_DNA"/>
</dbReference>
<dbReference type="PANTHER" id="PTHR30231">
    <property type="entry name" value="DNA POLYMERASE III SUBUNIT EPSILON"/>
    <property type="match status" value="1"/>
</dbReference>
<evidence type="ECO:0000313" key="5">
    <source>
        <dbReference type="EMBL" id="ENV09328.1"/>
    </source>
</evidence>
<reference evidence="5 6" key="1">
    <citation type="submission" date="2013-02" db="EMBL/GenBank/DDBJ databases">
        <title>The Genome Sequence of Acinetobacter sp. CIP 56.2.</title>
        <authorList>
            <consortium name="The Broad Institute Genome Sequencing Platform"/>
            <consortium name="The Broad Institute Genome Sequencing Center for Infectious Disease"/>
            <person name="Cerqueira G."/>
            <person name="Feldgarden M."/>
            <person name="Courvalin P."/>
            <person name="Perichon B."/>
            <person name="Grillot-Courvalin C."/>
            <person name="Clermont D."/>
            <person name="Rocha E."/>
            <person name="Yoon E.-J."/>
            <person name="Nemec A."/>
            <person name="Walker B."/>
            <person name="Young S.K."/>
            <person name="Zeng Q."/>
            <person name="Gargeya S."/>
            <person name="Fitzgerald M."/>
            <person name="Haas B."/>
            <person name="Abouelleil A."/>
            <person name="Alvarado L."/>
            <person name="Arachchi H.M."/>
            <person name="Berlin A.M."/>
            <person name="Chapman S.B."/>
            <person name="Dewar J."/>
            <person name="Goldberg J."/>
            <person name="Griggs A."/>
            <person name="Gujja S."/>
            <person name="Hansen M."/>
            <person name="Howarth C."/>
            <person name="Imamovic A."/>
            <person name="Larimer J."/>
            <person name="McCowan C."/>
            <person name="Murphy C."/>
            <person name="Neiman D."/>
            <person name="Pearson M."/>
            <person name="Priest M."/>
            <person name="Roberts A."/>
            <person name="Saif S."/>
            <person name="Shea T."/>
            <person name="Sisk P."/>
            <person name="Sykes S."/>
            <person name="Wortman J."/>
            <person name="Nusbaum C."/>
            <person name="Birren B."/>
        </authorList>
    </citation>
    <scope>NUCLEOTIDE SEQUENCE [LARGE SCALE GENOMIC DNA]</scope>
    <source>
        <strain evidence="5 6">CIP 56.2</strain>
    </source>
</reference>
<dbReference type="HOGENOM" id="CLU_047806_8_1_6"/>
<dbReference type="Pfam" id="PF00929">
    <property type="entry name" value="RNase_T"/>
    <property type="match status" value="1"/>
</dbReference>
<keyword evidence="1" id="KW-0540">Nuclease</keyword>
<dbReference type="RefSeq" id="WP_004804693.1">
    <property type="nucleotide sequence ID" value="NZ_KB849440.1"/>
</dbReference>
<dbReference type="InterPro" id="IPR012337">
    <property type="entry name" value="RNaseH-like_sf"/>
</dbReference>
<proteinExistence type="predicted"/>
<protein>
    <recommendedName>
        <fullName evidence="4">Exonuclease domain-containing protein</fullName>
    </recommendedName>
</protein>
<dbReference type="Proteomes" id="UP000013209">
    <property type="component" value="Unassembled WGS sequence"/>
</dbReference>
<accession>N8XPE7</accession>
<dbReference type="STRING" id="1144672.F966_01984"/>
<evidence type="ECO:0000256" key="2">
    <source>
        <dbReference type="ARBA" id="ARBA00022801"/>
    </source>
</evidence>
<dbReference type="GO" id="GO:0003676">
    <property type="term" value="F:nucleic acid binding"/>
    <property type="evidence" value="ECO:0007669"/>
    <property type="project" value="InterPro"/>
</dbReference>
<keyword evidence="3" id="KW-0269">Exonuclease</keyword>